<organism evidence="1 2">
    <name type="scientific">Micromonospora luteifusca</name>
    <dbReference type="NCBI Taxonomy" id="709860"/>
    <lineage>
        <taxon>Bacteria</taxon>
        <taxon>Bacillati</taxon>
        <taxon>Actinomycetota</taxon>
        <taxon>Actinomycetes</taxon>
        <taxon>Micromonosporales</taxon>
        <taxon>Micromonosporaceae</taxon>
        <taxon>Micromonospora</taxon>
    </lineage>
</organism>
<gene>
    <name evidence="1" type="ORF">JOD64_005473</name>
</gene>
<proteinExistence type="predicted"/>
<evidence type="ECO:0000313" key="2">
    <source>
        <dbReference type="Proteomes" id="UP000764837"/>
    </source>
</evidence>
<comment type="caution">
    <text evidence="1">The sequence shown here is derived from an EMBL/GenBank/DDBJ whole genome shotgun (WGS) entry which is preliminary data.</text>
</comment>
<sequence length="60" mass="6142">MSSGLAGHLNVRQGLSVDRRHMWISVAGGASGTTGASSLSVQAIMERPACRVGGFAKSRA</sequence>
<reference evidence="1 2" key="1">
    <citation type="submission" date="2021-01" db="EMBL/GenBank/DDBJ databases">
        <title>Sequencing the genomes of 1000 actinobacteria strains.</title>
        <authorList>
            <person name="Klenk H.-P."/>
        </authorList>
    </citation>
    <scope>NUCLEOTIDE SEQUENCE [LARGE SCALE GENOMIC DNA]</scope>
    <source>
        <strain evidence="1 2">DSM 100204</strain>
    </source>
</reference>
<dbReference type="EMBL" id="JAFBBP010000001">
    <property type="protein sequence ID" value="MBM7494251.1"/>
    <property type="molecule type" value="Genomic_DNA"/>
</dbReference>
<evidence type="ECO:0000313" key="1">
    <source>
        <dbReference type="EMBL" id="MBM7494251.1"/>
    </source>
</evidence>
<keyword evidence="2" id="KW-1185">Reference proteome</keyword>
<protein>
    <submittedName>
        <fullName evidence="1">Uncharacterized protein</fullName>
    </submittedName>
</protein>
<dbReference type="Proteomes" id="UP000764837">
    <property type="component" value="Unassembled WGS sequence"/>
</dbReference>
<name>A0ABS2M1F5_9ACTN</name>
<accession>A0ABS2M1F5</accession>